<gene>
    <name evidence="3" type="ORF">AB0I48_22680</name>
</gene>
<proteinExistence type="predicted"/>
<feature type="region of interest" description="Disordered" evidence="1">
    <location>
        <begin position="138"/>
        <end position="197"/>
    </location>
</feature>
<dbReference type="Proteomes" id="UP001551695">
    <property type="component" value="Unassembled WGS sequence"/>
</dbReference>
<reference evidence="3 4" key="1">
    <citation type="submission" date="2024-06" db="EMBL/GenBank/DDBJ databases">
        <title>The Natural Products Discovery Center: Release of the First 8490 Sequenced Strains for Exploring Actinobacteria Biosynthetic Diversity.</title>
        <authorList>
            <person name="Kalkreuter E."/>
            <person name="Kautsar S.A."/>
            <person name="Yang D."/>
            <person name="Bader C.D."/>
            <person name="Teijaro C.N."/>
            <person name="Fluegel L."/>
            <person name="Davis C.M."/>
            <person name="Simpson J.R."/>
            <person name="Lauterbach L."/>
            <person name="Steele A.D."/>
            <person name="Gui C."/>
            <person name="Meng S."/>
            <person name="Li G."/>
            <person name="Viehrig K."/>
            <person name="Ye F."/>
            <person name="Su P."/>
            <person name="Kiefer A.F."/>
            <person name="Nichols A."/>
            <person name="Cepeda A.J."/>
            <person name="Yan W."/>
            <person name="Fan B."/>
            <person name="Jiang Y."/>
            <person name="Adhikari A."/>
            <person name="Zheng C.-J."/>
            <person name="Schuster L."/>
            <person name="Cowan T.M."/>
            <person name="Smanski M.J."/>
            <person name="Chevrette M.G."/>
            <person name="De Carvalho L.P.S."/>
            <person name="Shen B."/>
        </authorList>
    </citation>
    <scope>NUCLEOTIDE SEQUENCE [LARGE SCALE GENOMIC DNA]</scope>
    <source>
        <strain evidence="3 4">NPDC050403</strain>
    </source>
</reference>
<dbReference type="SUPFAM" id="SSF52141">
    <property type="entry name" value="Uracil-DNA glycosylase-like"/>
    <property type="match status" value="1"/>
</dbReference>
<organism evidence="3 4">
    <name type="scientific">Nocardia aurea</name>
    <dbReference type="NCBI Taxonomy" id="2144174"/>
    <lineage>
        <taxon>Bacteria</taxon>
        <taxon>Bacillati</taxon>
        <taxon>Actinomycetota</taxon>
        <taxon>Actinomycetes</taxon>
        <taxon>Mycobacteriales</taxon>
        <taxon>Nocardiaceae</taxon>
        <taxon>Nocardia</taxon>
    </lineage>
</organism>
<dbReference type="CDD" id="cd10035">
    <property type="entry name" value="UDG_like"/>
    <property type="match status" value="1"/>
</dbReference>
<dbReference type="InterPro" id="IPR036895">
    <property type="entry name" value="Uracil-DNA_glycosylase-like_sf"/>
</dbReference>
<feature type="compositionally biased region" description="Acidic residues" evidence="1">
    <location>
        <begin position="138"/>
        <end position="148"/>
    </location>
</feature>
<evidence type="ECO:0000313" key="3">
    <source>
        <dbReference type="EMBL" id="MEV0710376.1"/>
    </source>
</evidence>
<accession>A0ABV3FY69</accession>
<evidence type="ECO:0000259" key="2">
    <source>
        <dbReference type="Pfam" id="PF03167"/>
    </source>
</evidence>
<evidence type="ECO:0000256" key="1">
    <source>
        <dbReference type="SAM" id="MobiDB-lite"/>
    </source>
</evidence>
<evidence type="ECO:0000313" key="4">
    <source>
        <dbReference type="Proteomes" id="UP001551695"/>
    </source>
</evidence>
<sequence>MLDTWKRRRFFARNPSRAADAEVRTRENRFYQVASSVVSDIVRIEFSTEYGYRADTAQDRRDARADAVAARHDAKRAFPQLLRVLDTEIASTSAGEVVAASRVLAESVRQYLRGNTVSEHLHPKDALSELHSVMYDQDGWDLPEDSQDTDAPSSGHPEEATPTSSPDGHTPHPESGGERADEQDTDDRVRRSDTLAASETLLIEAPVTKRAGDPDYRERLLAARYEPHIAPFNRYVDLLREQRGEWLPYVAPTYGGVDARLLSLFQDPGPKTRTGSGSGMLCVENPDDSAARYLRLLTDAGIDVRDTISWNSYPWYIARPPTDSELDEALPVLTRILGMLPQLEVVLLQGGTARKAWERLSLAEPAIIDRLEVIPTYHTSPRVIAHVSPAERDRRERKLSDDFARAKALLTRA</sequence>
<feature type="domain" description="Uracil-DNA glycosylase-like" evidence="2">
    <location>
        <begin position="295"/>
        <end position="386"/>
    </location>
</feature>
<dbReference type="InterPro" id="IPR005122">
    <property type="entry name" value="Uracil-DNA_glycosylase-like"/>
</dbReference>
<keyword evidence="4" id="KW-1185">Reference proteome</keyword>
<dbReference type="EMBL" id="JBFAKC010000010">
    <property type="protein sequence ID" value="MEV0710376.1"/>
    <property type="molecule type" value="Genomic_DNA"/>
</dbReference>
<feature type="compositionally biased region" description="Basic and acidic residues" evidence="1">
    <location>
        <begin position="169"/>
        <end position="193"/>
    </location>
</feature>
<dbReference type="Pfam" id="PF03167">
    <property type="entry name" value="UDG"/>
    <property type="match status" value="1"/>
</dbReference>
<protein>
    <submittedName>
        <fullName evidence="3">Uracil-DNA glycosylase</fullName>
    </submittedName>
</protein>
<comment type="caution">
    <text evidence="3">The sequence shown here is derived from an EMBL/GenBank/DDBJ whole genome shotgun (WGS) entry which is preliminary data.</text>
</comment>
<dbReference type="Gene3D" id="3.40.470.10">
    <property type="entry name" value="Uracil-DNA glycosylase-like domain"/>
    <property type="match status" value="1"/>
</dbReference>
<name>A0ABV3FY69_9NOCA</name>
<dbReference type="RefSeq" id="WP_357786237.1">
    <property type="nucleotide sequence ID" value="NZ_JBFAKC010000010.1"/>
</dbReference>